<dbReference type="Pfam" id="PF13620">
    <property type="entry name" value="CarboxypepD_reg"/>
    <property type="match status" value="1"/>
</dbReference>
<dbReference type="Gene3D" id="3.30.1330.60">
    <property type="entry name" value="OmpA-like domain"/>
    <property type="match status" value="1"/>
</dbReference>
<dbReference type="SUPFAM" id="SSF82171">
    <property type="entry name" value="DPP6 N-terminal domain-like"/>
    <property type="match status" value="1"/>
</dbReference>
<dbReference type="RefSeq" id="WP_380288843.1">
    <property type="nucleotide sequence ID" value="NZ_JBHULY010000005.1"/>
</dbReference>
<dbReference type="CDD" id="cd07185">
    <property type="entry name" value="OmpA_C-like"/>
    <property type="match status" value="1"/>
</dbReference>
<dbReference type="InterPro" id="IPR006664">
    <property type="entry name" value="OMP_bac"/>
</dbReference>
<evidence type="ECO:0000313" key="7">
    <source>
        <dbReference type="EMBL" id="MFD2725148.1"/>
    </source>
</evidence>
<dbReference type="Gene3D" id="2.60.40.1120">
    <property type="entry name" value="Carboxypeptidase-like, regulatory domain"/>
    <property type="match status" value="1"/>
</dbReference>
<name>A0ABW5T9C8_9FLAO</name>
<dbReference type="SUPFAM" id="SSF103088">
    <property type="entry name" value="OmpA-like"/>
    <property type="match status" value="1"/>
</dbReference>
<protein>
    <submittedName>
        <fullName evidence="7">OmpA family protein</fullName>
    </submittedName>
</protein>
<dbReference type="Pfam" id="PF07676">
    <property type="entry name" value="PD40"/>
    <property type="match status" value="3"/>
</dbReference>
<keyword evidence="2 4" id="KW-0472">Membrane</keyword>
<reference evidence="8" key="1">
    <citation type="journal article" date="2019" name="Int. J. Syst. Evol. Microbiol.">
        <title>The Global Catalogue of Microorganisms (GCM) 10K type strain sequencing project: providing services to taxonomists for standard genome sequencing and annotation.</title>
        <authorList>
            <consortium name="The Broad Institute Genomics Platform"/>
            <consortium name="The Broad Institute Genome Sequencing Center for Infectious Disease"/>
            <person name="Wu L."/>
            <person name="Ma J."/>
        </authorList>
    </citation>
    <scope>NUCLEOTIDE SEQUENCE [LARGE SCALE GENOMIC DNA]</scope>
    <source>
        <strain evidence="8">KCTC 42398</strain>
    </source>
</reference>
<dbReference type="InterPro" id="IPR036737">
    <property type="entry name" value="OmpA-like_sf"/>
</dbReference>
<dbReference type="EMBL" id="JBHULY010000005">
    <property type="protein sequence ID" value="MFD2725148.1"/>
    <property type="molecule type" value="Genomic_DNA"/>
</dbReference>
<dbReference type="InterPro" id="IPR006665">
    <property type="entry name" value="OmpA-like"/>
</dbReference>
<evidence type="ECO:0000313" key="8">
    <source>
        <dbReference type="Proteomes" id="UP001597476"/>
    </source>
</evidence>
<evidence type="ECO:0000256" key="4">
    <source>
        <dbReference type="PROSITE-ProRule" id="PRU00473"/>
    </source>
</evidence>
<feature type="domain" description="OmpA-like" evidence="6">
    <location>
        <begin position="416"/>
        <end position="534"/>
    </location>
</feature>
<organism evidence="7 8">
    <name type="scientific">Hyunsoonleella rubra</name>
    <dbReference type="NCBI Taxonomy" id="1737062"/>
    <lineage>
        <taxon>Bacteria</taxon>
        <taxon>Pseudomonadati</taxon>
        <taxon>Bacteroidota</taxon>
        <taxon>Flavobacteriia</taxon>
        <taxon>Flavobacteriales</taxon>
        <taxon>Flavobacteriaceae</taxon>
    </lineage>
</organism>
<accession>A0ABW5T9C8</accession>
<proteinExistence type="predicted"/>
<dbReference type="PROSITE" id="PS51123">
    <property type="entry name" value="OMPA_2"/>
    <property type="match status" value="1"/>
</dbReference>
<dbReference type="Gene3D" id="2.120.10.30">
    <property type="entry name" value="TolB, C-terminal domain"/>
    <property type="match status" value="1"/>
</dbReference>
<feature type="chain" id="PRO_5046323160" evidence="5">
    <location>
        <begin position="23"/>
        <end position="534"/>
    </location>
</feature>
<dbReference type="SUPFAM" id="SSF49464">
    <property type="entry name" value="Carboxypeptidase regulatory domain-like"/>
    <property type="match status" value="1"/>
</dbReference>
<feature type="signal peptide" evidence="5">
    <location>
        <begin position="1"/>
        <end position="22"/>
    </location>
</feature>
<dbReference type="InterPro" id="IPR011659">
    <property type="entry name" value="WD40"/>
</dbReference>
<dbReference type="Pfam" id="PF00691">
    <property type="entry name" value="OmpA"/>
    <property type="match status" value="1"/>
</dbReference>
<dbReference type="InterPro" id="IPR011042">
    <property type="entry name" value="6-blade_b-propeller_TolB-like"/>
</dbReference>
<dbReference type="InterPro" id="IPR050330">
    <property type="entry name" value="Bact_OuterMem_StrucFunc"/>
</dbReference>
<evidence type="ECO:0000256" key="1">
    <source>
        <dbReference type="ARBA" id="ARBA00004442"/>
    </source>
</evidence>
<keyword evidence="8" id="KW-1185">Reference proteome</keyword>
<dbReference type="PANTHER" id="PTHR30329:SF21">
    <property type="entry name" value="LIPOPROTEIN YIAD-RELATED"/>
    <property type="match status" value="1"/>
</dbReference>
<gene>
    <name evidence="7" type="ORF">ACFSR8_02895</name>
</gene>
<evidence type="ECO:0000256" key="2">
    <source>
        <dbReference type="ARBA" id="ARBA00023136"/>
    </source>
</evidence>
<sequence length="534" mass="60241">MRTKLLLLALFVFNLSIGQSTSSDFTAELNLPNIPDVSSEAEIGANGFQFEVLDAGVNTKFSEFGSGFFMNKLIMVSSKKIGGLAKIDPKTNEAYKDLFCLDIEDNGQLSSPLLFSRILNTKDSEDQLTFSPDRKTVYFTRSSQENSLEYKLYKAELEQDSHGNWINQKLLSINDKNVSIETPYMSPKGDKLYFSSNRADSFGGYDIYVSEVMPDGSLGTPKNLGPNVNTASNEKYPSLSLDGKYLYFSSKGHQNIGGYDVFMSRILRTGYKSPRNLGNTINTRYDEVAYFLAARHKGYMSSNKPNGKGRHDIYTVTRDKVEQSLKGTVLDSETRIKLPNTLVIVKDEDGIEVARKLTDESGRFSFEVVPFENYTISTEKDGFINMTFNFFSSKGFDTVYDKNFELETTAPVIAEVDDKLAIVIENIYFDFNKWSLKEESHISMNKIVKVLTENPKMQLAINAHTDNKGSDSYNLKLSDRRAVSAVKYLIKNGISKNRLKSKGYGERQPKIDCKSNCTDEELQANRRVEFIILD</sequence>
<dbReference type="PANTHER" id="PTHR30329">
    <property type="entry name" value="STATOR ELEMENT OF FLAGELLAR MOTOR COMPLEX"/>
    <property type="match status" value="1"/>
</dbReference>
<comment type="subcellular location">
    <subcellularLocation>
        <location evidence="1">Cell outer membrane</location>
    </subcellularLocation>
</comment>
<dbReference type="Proteomes" id="UP001597476">
    <property type="component" value="Unassembled WGS sequence"/>
</dbReference>
<keyword evidence="5" id="KW-0732">Signal</keyword>
<evidence type="ECO:0000256" key="3">
    <source>
        <dbReference type="ARBA" id="ARBA00023237"/>
    </source>
</evidence>
<comment type="caution">
    <text evidence="7">The sequence shown here is derived from an EMBL/GenBank/DDBJ whole genome shotgun (WGS) entry which is preliminary data.</text>
</comment>
<evidence type="ECO:0000259" key="6">
    <source>
        <dbReference type="PROSITE" id="PS51123"/>
    </source>
</evidence>
<dbReference type="PRINTS" id="PR01021">
    <property type="entry name" value="OMPADOMAIN"/>
</dbReference>
<dbReference type="InterPro" id="IPR008969">
    <property type="entry name" value="CarboxyPept-like_regulatory"/>
</dbReference>
<evidence type="ECO:0000256" key="5">
    <source>
        <dbReference type="SAM" id="SignalP"/>
    </source>
</evidence>
<keyword evidence="3" id="KW-0998">Cell outer membrane</keyword>